<dbReference type="KEGG" id="lbc:LACBIDRAFT_306700"/>
<gene>
    <name evidence="1" type="ORF">LACBIDRAFT_306700</name>
</gene>
<evidence type="ECO:0000313" key="1">
    <source>
        <dbReference type="EMBL" id="EDR03958.1"/>
    </source>
</evidence>
<sequence length="161" mass="18206">MGEGRLSVNVGGGVGKVIRRFEVDLHATSAVASWCTEVVAMLRIQREKSSNARPKYDHQSPRAEPGPQLLRLPDQVLDEIASEIDFHEDLTNFGLALYACANIVIPRHTQYRIIRVRNASFQLWAHLARRADIARNIREVHMCEQHNYMAPGRLPTTLVDP</sequence>
<protein>
    <submittedName>
        <fullName evidence="1">Predicted protein</fullName>
    </submittedName>
</protein>
<organism evidence="2">
    <name type="scientific">Laccaria bicolor (strain S238N-H82 / ATCC MYA-4686)</name>
    <name type="common">Bicoloured deceiver</name>
    <name type="synonym">Laccaria laccata var. bicolor</name>
    <dbReference type="NCBI Taxonomy" id="486041"/>
    <lineage>
        <taxon>Eukaryota</taxon>
        <taxon>Fungi</taxon>
        <taxon>Dikarya</taxon>
        <taxon>Basidiomycota</taxon>
        <taxon>Agaricomycotina</taxon>
        <taxon>Agaricomycetes</taxon>
        <taxon>Agaricomycetidae</taxon>
        <taxon>Agaricales</taxon>
        <taxon>Agaricineae</taxon>
        <taxon>Hydnangiaceae</taxon>
        <taxon>Laccaria</taxon>
    </lineage>
</organism>
<reference evidence="1 2" key="1">
    <citation type="journal article" date="2008" name="Nature">
        <title>The genome of Laccaria bicolor provides insights into mycorrhizal symbiosis.</title>
        <authorList>
            <person name="Martin F."/>
            <person name="Aerts A."/>
            <person name="Ahren D."/>
            <person name="Brun A."/>
            <person name="Danchin E.G.J."/>
            <person name="Duchaussoy F."/>
            <person name="Gibon J."/>
            <person name="Kohler A."/>
            <person name="Lindquist E."/>
            <person name="Pereda V."/>
            <person name="Salamov A."/>
            <person name="Shapiro H.J."/>
            <person name="Wuyts J."/>
            <person name="Blaudez D."/>
            <person name="Buee M."/>
            <person name="Brokstein P."/>
            <person name="Canbaeck B."/>
            <person name="Cohen D."/>
            <person name="Courty P.E."/>
            <person name="Coutinho P.M."/>
            <person name="Delaruelle C."/>
            <person name="Detter J.C."/>
            <person name="Deveau A."/>
            <person name="DiFazio S."/>
            <person name="Duplessis S."/>
            <person name="Fraissinet-Tachet L."/>
            <person name="Lucic E."/>
            <person name="Frey-Klett P."/>
            <person name="Fourrey C."/>
            <person name="Feussner I."/>
            <person name="Gay G."/>
            <person name="Grimwood J."/>
            <person name="Hoegger P.J."/>
            <person name="Jain P."/>
            <person name="Kilaru S."/>
            <person name="Labbe J."/>
            <person name="Lin Y.C."/>
            <person name="Legue V."/>
            <person name="Le Tacon F."/>
            <person name="Marmeisse R."/>
            <person name="Melayah D."/>
            <person name="Montanini B."/>
            <person name="Muratet M."/>
            <person name="Nehls U."/>
            <person name="Niculita-Hirzel H."/>
            <person name="Oudot-Le Secq M.P."/>
            <person name="Peter M."/>
            <person name="Quesneville H."/>
            <person name="Rajashekar B."/>
            <person name="Reich M."/>
            <person name="Rouhier N."/>
            <person name="Schmutz J."/>
            <person name="Yin T."/>
            <person name="Chalot M."/>
            <person name="Henrissat B."/>
            <person name="Kuees U."/>
            <person name="Lucas S."/>
            <person name="Van de Peer Y."/>
            <person name="Podila G.K."/>
            <person name="Polle A."/>
            <person name="Pukkila P.J."/>
            <person name="Richardson P.M."/>
            <person name="Rouze P."/>
            <person name="Sanders I.R."/>
            <person name="Stajich J.E."/>
            <person name="Tunlid A."/>
            <person name="Tuskan G."/>
            <person name="Grigoriev I.V."/>
        </authorList>
    </citation>
    <scope>NUCLEOTIDE SEQUENCE [LARGE SCALE GENOMIC DNA]</scope>
    <source>
        <strain evidence="2">S238N-H82 / ATCC MYA-4686</strain>
    </source>
</reference>
<dbReference type="InParanoid" id="B0DNK4"/>
<dbReference type="GeneID" id="6081151"/>
<dbReference type="Proteomes" id="UP000001194">
    <property type="component" value="Unassembled WGS sequence"/>
</dbReference>
<name>B0DNK4_LACBS</name>
<dbReference type="EMBL" id="DS547121">
    <property type="protein sequence ID" value="EDR03958.1"/>
    <property type="molecule type" value="Genomic_DNA"/>
</dbReference>
<proteinExistence type="predicted"/>
<dbReference type="RefSeq" id="XP_001885526.1">
    <property type="nucleotide sequence ID" value="XM_001885491.1"/>
</dbReference>
<dbReference type="OrthoDB" id="3249214at2759"/>
<evidence type="ECO:0000313" key="2">
    <source>
        <dbReference type="Proteomes" id="UP000001194"/>
    </source>
</evidence>
<dbReference type="HOGENOM" id="CLU_1644005_0_0_1"/>
<keyword evidence="2" id="KW-1185">Reference proteome</keyword>
<accession>B0DNK4</accession>
<dbReference type="AlphaFoldDB" id="B0DNK4"/>